<dbReference type="InterPro" id="IPR051619">
    <property type="entry name" value="TypeII_TA_RNase_PINc/VapC"/>
</dbReference>
<dbReference type="Pfam" id="PF01850">
    <property type="entry name" value="PIN"/>
    <property type="match status" value="1"/>
</dbReference>
<sequence length="123" mass="13639">MSRHRFHILDLTLYEACNVFWKECAKLHSIDAETAKRGCRLAVTLAAKYAILHGLEELNPSKVVTIAIEEGITVYDASYIALAKQLGAPIASNDRDILEAAPRQNVRAYSLEELLEAIGEQQA</sequence>
<dbReference type="PANTHER" id="PTHR35901:SF1">
    <property type="entry name" value="EXONUCLEASE VAPC9"/>
    <property type="match status" value="1"/>
</dbReference>
<feature type="domain" description="PIN" evidence="2">
    <location>
        <begin position="5"/>
        <end position="100"/>
    </location>
</feature>
<name>A0ABM8IZ47_9CREN</name>
<keyword evidence="1" id="KW-0460">Magnesium</keyword>
<dbReference type="EMBL" id="AP028907">
    <property type="protein sequence ID" value="BES82824.1"/>
    <property type="molecule type" value="Genomic_DNA"/>
</dbReference>
<dbReference type="InterPro" id="IPR044153">
    <property type="entry name" value="PIN_Pae0151-like"/>
</dbReference>
<evidence type="ECO:0000313" key="4">
    <source>
        <dbReference type="Proteomes" id="UP001341135"/>
    </source>
</evidence>
<evidence type="ECO:0000313" key="3">
    <source>
        <dbReference type="EMBL" id="BES82824.1"/>
    </source>
</evidence>
<dbReference type="SUPFAM" id="SSF88723">
    <property type="entry name" value="PIN domain-like"/>
    <property type="match status" value="1"/>
</dbReference>
<evidence type="ECO:0000256" key="1">
    <source>
        <dbReference type="ARBA" id="ARBA00022842"/>
    </source>
</evidence>
<dbReference type="Gene3D" id="3.40.50.1010">
    <property type="entry name" value="5'-nuclease"/>
    <property type="match status" value="1"/>
</dbReference>
<dbReference type="CDD" id="cd09873">
    <property type="entry name" value="PIN_Pae0151-like"/>
    <property type="match status" value="1"/>
</dbReference>
<protein>
    <recommendedName>
        <fullName evidence="2">PIN domain-containing protein</fullName>
    </recommendedName>
</protein>
<accession>A0ABM8IZ47</accession>
<organism evidence="3 4">
    <name type="scientific">Pyrodictium abyssi</name>
    <dbReference type="NCBI Taxonomy" id="54256"/>
    <lineage>
        <taxon>Archaea</taxon>
        <taxon>Thermoproteota</taxon>
        <taxon>Thermoprotei</taxon>
        <taxon>Desulfurococcales</taxon>
        <taxon>Pyrodictiaceae</taxon>
        <taxon>Pyrodictium</taxon>
    </lineage>
</organism>
<evidence type="ECO:0000259" key="2">
    <source>
        <dbReference type="Pfam" id="PF01850"/>
    </source>
</evidence>
<proteinExistence type="predicted"/>
<dbReference type="PANTHER" id="PTHR35901">
    <property type="entry name" value="RIBONUCLEASE VAPC3"/>
    <property type="match status" value="1"/>
</dbReference>
<dbReference type="InterPro" id="IPR002716">
    <property type="entry name" value="PIN_dom"/>
</dbReference>
<gene>
    <name evidence="3" type="ORF">PABY_23910</name>
</gene>
<dbReference type="Proteomes" id="UP001341135">
    <property type="component" value="Chromosome"/>
</dbReference>
<keyword evidence="4" id="KW-1185">Reference proteome</keyword>
<dbReference type="InterPro" id="IPR029060">
    <property type="entry name" value="PIN-like_dom_sf"/>
</dbReference>
<reference evidence="3 4" key="1">
    <citation type="submission" date="2023-09" db="EMBL/GenBank/DDBJ databases">
        <title>Pyrofollis japonicus gen. nov. sp. nov., a novel member of the family Pyrodictiaceae isolated from the Iheya North hydrothermal field.</title>
        <authorList>
            <person name="Miyazaki U."/>
            <person name="Sanari M."/>
            <person name="Tame A."/>
            <person name="Kitajima M."/>
            <person name="Okamoto A."/>
            <person name="Sawayama S."/>
            <person name="Miyazaki J."/>
            <person name="Takai K."/>
            <person name="Nakagawa S."/>
        </authorList>
    </citation>
    <scope>NUCLEOTIDE SEQUENCE [LARGE SCALE GENOMIC DNA]</scope>
    <source>
        <strain evidence="3 4">AV2</strain>
    </source>
</reference>